<dbReference type="Gene3D" id="1.10.10.10">
    <property type="entry name" value="Winged helix-like DNA-binding domain superfamily/Winged helix DNA-binding domain"/>
    <property type="match status" value="1"/>
</dbReference>
<dbReference type="PANTHER" id="PTHR43133:SF52">
    <property type="entry name" value="ECF RNA POLYMERASE SIGMA FACTOR SIGL"/>
    <property type="match status" value="1"/>
</dbReference>
<evidence type="ECO:0000259" key="8">
    <source>
        <dbReference type="Pfam" id="PF04545"/>
    </source>
</evidence>
<keyword evidence="5 6" id="KW-0804">Transcription</keyword>
<evidence type="ECO:0000256" key="5">
    <source>
        <dbReference type="ARBA" id="ARBA00023163"/>
    </source>
</evidence>
<dbReference type="SUPFAM" id="SSF88659">
    <property type="entry name" value="Sigma3 and sigma4 domains of RNA polymerase sigma factors"/>
    <property type="match status" value="1"/>
</dbReference>
<dbReference type="InterPro" id="IPR013324">
    <property type="entry name" value="RNA_pol_sigma_r3/r4-like"/>
</dbReference>
<organism evidence="9 10">
    <name type="scientific">Actinoplanes lutulentus</name>
    <dbReference type="NCBI Taxonomy" id="1287878"/>
    <lineage>
        <taxon>Bacteria</taxon>
        <taxon>Bacillati</taxon>
        <taxon>Actinomycetota</taxon>
        <taxon>Actinomycetes</taxon>
        <taxon>Micromonosporales</taxon>
        <taxon>Micromonosporaceae</taxon>
        <taxon>Actinoplanes</taxon>
    </lineage>
</organism>
<evidence type="ECO:0000256" key="2">
    <source>
        <dbReference type="ARBA" id="ARBA00023015"/>
    </source>
</evidence>
<reference evidence="9 10" key="1">
    <citation type="submission" date="2018-06" db="EMBL/GenBank/DDBJ databases">
        <title>Genomic Encyclopedia of Type Strains, Phase III (KMG-III): the genomes of soil and plant-associated and newly described type strains.</title>
        <authorList>
            <person name="Whitman W."/>
        </authorList>
    </citation>
    <scope>NUCLEOTIDE SEQUENCE [LARGE SCALE GENOMIC DNA]</scope>
    <source>
        <strain evidence="9 10">CGMCC 4.7090</strain>
    </source>
</reference>
<accession>A0A327ZNP0</accession>
<dbReference type="AlphaFoldDB" id="A0A327ZNP0"/>
<gene>
    <name evidence="9" type="ORF">B0I29_10134</name>
</gene>
<dbReference type="SUPFAM" id="SSF88946">
    <property type="entry name" value="Sigma2 domain of RNA polymerase sigma factors"/>
    <property type="match status" value="1"/>
</dbReference>
<evidence type="ECO:0000256" key="3">
    <source>
        <dbReference type="ARBA" id="ARBA00023082"/>
    </source>
</evidence>
<comment type="similarity">
    <text evidence="1 6">Belongs to the sigma-70 factor family. ECF subfamily.</text>
</comment>
<dbReference type="GO" id="GO:0006352">
    <property type="term" value="P:DNA-templated transcription initiation"/>
    <property type="evidence" value="ECO:0007669"/>
    <property type="project" value="InterPro"/>
</dbReference>
<evidence type="ECO:0000256" key="1">
    <source>
        <dbReference type="ARBA" id="ARBA00010641"/>
    </source>
</evidence>
<sequence>MTLVAFTPDIDQESGDDPAARLRRMFETQSEPLMAYLLKLTLGEHHLAEDLLQETFLRAWRRIADLPGEPASARPWLFTVARRAAIDVLRARRARPTEVELIDSGASRSSVDIAEQVVDAHLISTALPKLTPMHREMIIEVYYRDRDPADIAGQLDIPEGTVKSRTFYAVRRLGRALGVTGTTD</sequence>
<evidence type="ECO:0000256" key="4">
    <source>
        <dbReference type="ARBA" id="ARBA00023125"/>
    </source>
</evidence>
<feature type="domain" description="RNA polymerase sigma-70 region 4" evidence="8">
    <location>
        <begin position="126"/>
        <end position="173"/>
    </location>
</feature>
<evidence type="ECO:0000256" key="6">
    <source>
        <dbReference type="RuleBase" id="RU000716"/>
    </source>
</evidence>
<dbReference type="InterPro" id="IPR007630">
    <property type="entry name" value="RNA_pol_sigma70_r4"/>
</dbReference>
<dbReference type="InterPro" id="IPR000838">
    <property type="entry name" value="RNA_pol_sigma70_ECF_CS"/>
</dbReference>
<dbReference type="InterPro" id="IPR007627">
    <property type="entry name" value="RNA_pol_sigma70_r2"/>
</dbReference>
<evidence type="ECO:0000259" key="7">
    <source>
        <dbReference type="Pfam" id="PF04542"/>
    </source>
</evidence>
<dbReference type="Gene3D" id="1.10.1740.10">
    <property type="match status" value="1"/>
</dbReference>
<dbReference type="NCBIfam" id="TIGR02937">
    <property type="entry name" value="sigma70-ECF"/>
    <property type="match status" value="1"/>
</dbReference>
<dbReference type="Pfam" id="PF04545">
    <property type="entry name" value="Sigma70_r4"/>
    <property type="match status" value="1"/>
</dbReference>
<comment type="caution">
    <text evidence="9">The sequence shown here is derived from an EMBL/GenBank/DDBJ whole genome shotgun (WGS) entry which is preliminary data.</text>
</comment>
<dbReference type="EMBL" id="QLMJ01000001">
    <property type="protein sequence ID" value="RAK42904.1"/>
    <property type="molecule type" value="Genomic_DNA"/>
</dbReference>
<keyword evidence="4 6" id="KW-0238">DNA-binding</keyword>
<evidence type="ECO:0000313" key="9">
    <source>
        <dbReference type="EMBL" id="RAK42904.1"/>
    </source>
</evidence>
<dbReference type="InterPro" id="IPR013325">
    <property type="entry name" value="RNA_pol_sigma_r2"/>
</dbReference>
<dbReference type="GO" id="GO:0016987">
    <property type="term" value="F:sigma factor activity"/>
    <property type="evidence" value="ECO:0007669"/>
    <property type="project" value="UniProtKB-KW"/>
</dbReference>
<dbReference type="RefSeq" id="WP_181557625.1">
    <property type="nucleotide sequence ID" value="NZ_JACHWI010000001.1"/>
</dbReference>
<dbReference type="GO" id="GO:0003677">
    <property type="term" value="F:DNA binding"/>
    <property type="evidence" value="ECO:0007669"/>
    <property type="project" value="UniProtKB-KW"/>
</dbReference>
<feature type="domain" description="RNA polymerase sigma-70 region 2" evidence="7">
    <location>
        <begin position="32"/>
        <end position="93"/>
    </location>
</feature>
<keyword evidence="3 6" id="KW-0731">Sigma factor</keyword>
<dbReference type="InterPro" id="IPR039425">
    <property type="entry name" value="RNA_pol_sigma-70-like"/>
</dbReference>
<keyword evidence="10" id="KW-1185">Reference proteome</keyword>
<dbReference type="PANTHER" id="PTHR43133">
    <property type="entry name" value="RNA POLYMERASE ECF-TYPE SIGMA FACTO"/>
    <property type="match status" value="1"/>
</dbReference>
<dbReference type="Pfam" id="PF04542">
    <property type="entry name" value="Sigma70_r2"/>
    <property type="match status" value="1"/>
</dbReference>
<protein>
    <recommendedName>
        <fullName evidence="6">RNA polymerase sigma factor</fullName>
    </recommendedName>
</protein>
<dbReference type="Proteomes" id="UP000249341">
    <property type="component" value="Unassembled WGS sequence"/>
</dbReference>
<dbReference type="PROSITE" id="PS01063">
    <property type="entry name" value="SIGMA70_ECF"/>
    <property type="match status" value="1"/>
</dbReference>
<dbReference type="InterPro" id="IPR014284">
    <property type="entry name" value="RNA_pol_sigma-70_dom"/>
</dbReference>
<name>A0A327ZNP0_9ACTN</name>
<dbReference type="InterPro" id="IPR036388">
    <property type="entry name" value="WH-like_DNA-bd_sf"/>
</dbReference>
<evidence type="ECO:0000313" key="10">
    <source>
        <dbReference type="Proteomes" id="UP000249341"/>
    </source>
</evidence>
<proteinExistence type="inferred from homology"/>
<keyword evidence="2 6" id="KW-0805">Transcription regulation</keyword>